<proteinExistence type="predicted"/>
<protein>
    <submittedName>
        <fullName evidence="1">Alfin</fullName>
    </submittedName>
</protein>
<name>A0ACC5PXH6_DOLFA</name>
<comment type="caution">
    <text evidence="1">The sequence shown here is derived from an EMBL/GenBank/DDBJ whole genome shotgun (WGS) entry which is preliminary data.</text>
</comment>
<gene>
    <name evidence="1" type="ORF">IQ222_03665</name>
</gene>
<reference evidence="1" key="1">
    <citation type="submission" date="2020-10" db="EMBL/GenBank/DDBJ databases">
        <authorList>
            <person name="Castelo-Branco R."/>
            <person name="Eusebio N."/>
            <person name="Adriana R."/>
            <person name="Vieira A."/>
            <person name="Brugerolle De Fraissinette N."/>
            <person name="Rezende De Castro R."/>
            <person name="Schneider M.P."/>
            <person name="Vasconcelos V."/>
            <person name="Leao P.N."/>
        </authorList>
    </citation>
    <scope>NUCLEOTIDE SEQUENCE</scope>
    <source>
        <strain evidence="1">LEGE 04289</strain>
    </source>
</reference>
<dbReference type="EMBL" id="JADEWF010000007">
    <property type="protein sequence ID" value="MBE9217908.1"/>
    <property type="molecule type" value="Genomic_DNA"/>
</dbReference>
<sequence length="279" mass="32361">MINSSNLPRSLEEVLKLPNVHFIDRTLLPNESGIYFVIFEAQKQRLAYVGKAENLRMRWAGHHREPELWLLTCLGIPVDIAWIEVEKEYLRTAEKFLIEVFRPPLNDIHTLETKRRSLVRNNVRANIKTVPEVLQDYRDRKYQAVNLLQSDEFWEICNSDDGDLICPWIYPDGFILFSINDLCDYRDTHNIMPSRVPYPPSFSANSGSGTIAPKEGYIATNTEKRYWLGEVAQQIDAWLVAVAYYYAAQISVSAVHQMLQALSSEETVEQLFINSYHYI</sequence>
<dbReference type="Proteomes" id="UP000597867">
    <property type="component" value="Unassembled WGS sequence"/>
</dbReference>
<accession>A0ACC5PXH6</accession>
<keyword evidence="2" id="KW-1185">Reference proteome</keyword>
<organism evidence="1 2">
    <name type="scientific">Dolichospermum flos-aquae LEGE 04289</name>
    <dbReference type="NCBI Taxonomy" id="1828708"/>
    <lineage>
        <taxon>Bacteria</taxon>
        <taxon>Bacillati</taxon>
        <taxon>Cyanobacteriota</taxon>
        <taxon>Cyanophyceae</taxon>
        <taxon>Nostocales</taxon>
        <taxon>Aphanizomenonaceae</taxon>
        <taxon>Dolichospermum</taxon>
    </lineage>
</organism>
<evidence type="ECO:0000313" key="1">
    <source>
        <dbReference type="EMBL" id="MBE9217908.1"/>
    </source>
</evidence>
<evidence type="ECO:0000313" key="2">
    <source>
        <dbReference type="Proteomes" id="UP000597867"/>
    </source>
</evidence>